<dbReference type="AlphaFoldDB" id="F8ETX8"/>
<reference evidence="1 2" key="1">
    <citation type="journal article" date="2011" name="J. Bacteriol.">
        <title>Genome sequence of the ethanol-producing Zymomonas mobilis subsp. pomaceae lectotype strain ATCC 29192.</title>
        <authorList>
            <person name="Kouvelis V.N."/>
            <person name="Davenport K.W."/>
            <person name="Brettin T.S."/>
            <person name="Bruce D."/>
            <person name="Detter C."/>
            <person name="Han C.S."/>
            <person name="Nolan M."/>
            <person name="Tapia R."/>
            <person name="Damoulaki A."/>
            <person name="Kyrpides N.C."/>
            <person name="Typas M.A."/>
            <person name="Pappas K.M."/>
        </authorList>
    </citation>
    <scope>NUCLEOTIDE SEQUENCE [LARGE SCALE GENOMIC DNA]</scope>
    <source>
        <strain evidence="2">ATCC 29192 / DSM 22645 / JCM 10191 / CCUG 17912 / NBRC 13757 / NCIMB 11200 / NRRL B-4491 / Barker I</strain>
    </source>
</reference>
<dbReference type="STRING" id="579138.Zymop_1180"/>
<organism evidence="1 2">
    <name type="scientific">Zymomonas mobilis subsp. pomaceae (strain ATCC 29192 / DSM 22645 / JCM 10191 / CCUG 17912 / NBRC 13757 / NCIMB 11200 / NRRL B-4491 / Barker I)</name>
    <dbReference type="NCBI Taxonomy" id="579138"/>
    <lineage>
        <taxon>Bacteria</taxon>
        <taxon>Pseudomonadati</taxon>
        <taxon>Pseudomonadota</taxon>
        <taxon>Alphaproteobacteria</taxon>
        <taxon>Sphingomonadales</taxon>
        <taxon>Zymomonadaceae</taxon>
        <taxon>Zymomonas</taxon>
    </lineage>
</organism>
<dbReference type="RefSeq" id="WP_013934470.1">
    <property type="nucleotide sequence ID" value="NC_015709.1"/>
</dbReference>
<sequence length="88" mass="10232">MKTVVRPFNIAISRLRNETEARKEAKKRELAEGSLLQSRLYWGIKMIAVDAACIKRIDLAPDCDQFGFFMLTHSHFMIFQNIICEARK</sequence>
<dbReference type="EMBL" id="CP002865">
    <property type="protein sequence ID" value="AEI38075.1"/>
    <property type="molecule type" value="Genomic_DNA"/>
</dbReference>
<dbReference type="HOGENOM" id="CLU_2468365_0_0_5"/>
<protein>
    <submittedName>
        <fullName evidence="1">Uncharacterized protein</fullName>
    </submittedName>
</protein>
<evidence type="ECO:0000313" key="1">
    <source>
        <dbReference type="EMBL" id="AEI38075.1"/>
    </source>
</evidence>
<proteinExistence type="predicted"/>
<gene>
    <name evidence="1" type="ordered locus">Zymop_1180</name>
</gene>
<dbReference type="Proteomes" id="UP000000491">
    <property type="component" value="Chromosome"/>
</dbReference>
<dbReference type="KEGG" id="zmp:Zymop_1180"/>
<evidence type="ECO:0000313" key="2">
    <source>
        <dbReference type="Proteomes" id="UP000000491"/>
    </source>
</evidence>
<accession>F8ETX8</accession>
<dbReference type="PATRIC" id="fig|579138.3.peg.1251"/>
<name>F8ETX8_ZYMMT</name>